<comment type="caution">
    <text evidence="1">The sequence shown here is derived from an EMBL/GenBank/DDBJ whole genome shotgun (WGS) entry which is preliminary data.</text>
</comment>
<name>A0ACC0HTE3_9ERIC</name>
<proteinExistence type="predicted"/>
<organism evidence="1 2">
    <name type="scientific">Camellia lanceoleosa</name>
    <dbReference type="NCBI Taxonomy" id="1840588"/>
    <lineage>
        <taxon>Eukaryota</taxon>
        <taxon>Viridiplantae</taxon>
        <taxon>Streptophyta</taxon>
        <taxon>Embryophyta</taxon>
        <taxon>Tracheophyta</taxon>
        <taxon>Spermatophyta</taxon>
        <taxon>Magnoliopsida</taxon>
        <taxon>eudicotyledons</taxon>
        <taxon>Gunneridae</taxon>
        <taxon>Pentapetalae</taxon>
        <taxon>asterids</taxon>
        <taxon>Ericales</taxon>
        <taxon>Theaceae</taxon>
        <taxon>Camellia</taxon>
    </lineage>
</organism>
<accession>A0ACC0HTE3</accession>
<evidence type="ECO:0000313" key="1">
    <source>
        <dbReference type="EMBL" id="KAI8016615.1"/>
    </source>
</evidence>
<gene>
    <name evidence="1" type="ORF">LOK49_LG05G00480</name>
</gene>
<sequence>MQFLIGSIKKDKQMESLVEKLCNRFSGVTNSNRRRCSVLQWHPDVATQLIVASDDDSSPALRLWDMRNIMSPVREFVGHTKGVIAMSWCPSDSSYLLTCAKDNRTICWDIVSGEIVSEFPGGTNWNFDVHWYPKIPGVISASSFDGKIGIYNIEGCSRFGIGEGFGADARVYVSEHMLHIVLFSCLYLFPSSVVFFETFKWKDLNSHYWKVLWERMVDDDT</sequence>
<evidence type="ECO:0000313" key="2">
    <source>
        <dbReference type="Proteomes" id="UP001060215"/>
    </source>
</evidence>
<keyword evidence="2" id="KW-1185">Reference proteome</keyword>
<dbReference type="EMBL" id="CM045761">
    <property type="protein sequence ID" value="KAI8016615.1"/>
    <property type="molecule type" value="Genomic_DNA"/>
</dbReference>
<protein>
    <submittedName>
        <fullName evidence="1">Uncharacterized protein</fullName>
    </submittedName>
</protein>
<dbReference type="Proteomes" id="UP001060215">
    <property type="component" value="Chromosome 4"/>
</dbReference>
<reference evidence="1 2" key="1">
    <citation type="journal article" date="2022" name="Plant J.">
        <title>Chromosome-level genome of Camellia lanceoleosa provides a valuable resource for understanding genome evolution and self-incompatibility.</title>
        <authorList>
            <person name="Gong W."/>
            <person name="Xiao S."/>
            <person name="Wang L."/>
            <person name="Liao Z."/>
            <person name="Chang Y."/>
            <person name="Mo W."/>
            <person name="Hu G."/>
            <person name="Li W."/>
            <person name="Zhao G."/>
            <person name="Zhu H."/>
            <person name="Hu X."/>
            <person name="Ji K."/>
            <person name="Xiang X."/>
            <person name="Song Q."/>
            <person name="Yuan D."/>
            <person name="Jin S."/>
            <person name="Zhang L."/>
        </authorList>
    </citation>
    <scope>NUCLEOTIDE SEQUENCE [LARGE SCALE GENOMIC DNA]</scope>
    <source>
        <strain evidence="1">SQ_2022a</strain>
    </source>
</reference>